<reference evidence="1" key="1">
    <citation type="submission" date="2020-04" db="EMBL/GenBank/DDBJ databases">
        <authorList>
            <person name="Chiriac C."/>
            <person name="Salcher M."/>
            <person name="Ghai R."/>
            <person name="Kavagutti S V."/>
        </authorList>
    </citation>
    <scope>NUCLEOTIDE SEQUENCE</scope>
</reference>
<protein>
    <submittedName>
        <fullName evidence="1">Uncharacterized protein</fullName>
    </submittedName>
</protein>
<dbReference type="EMBL" id="LR796493">
    <property type="protein sequence ID" value="CAB4147876.1"/>
    <property type="molecule type" value="Genomic_DNA"/>
</dbReference>
<accession>A0A6J5MS51</accession>
<evidence type="ECO:0000313" key="1">
    <source>
        <dbReference type="EMBL" id="CAB4147876.1"/>
    </source>
</evidence>
<name>A0A6J5MS51_9CAUD</name>
<organism evidence="1">
    <name type="scientific">uncultured Caudovirales phage</name>
    <dbReference type="NCBI Taxonomy" id="2100421"/>
    <lineage>
        <taxon>Viruses</taxon>
        <taxon>Duplodnaviria</taxon>
        <taxon>Heunggongvirae</taxon>
        <taxon>Uroviricota</taxon>
        <taxon>Caudoviricetes</taxon>
        <taxon>Peduoviridae</taxon>
        <taxon>Maltschvirus</taxon>
        <taxon>Maltschvirus maltsch</taxon>
    </lineage>
</organism>
<proteinExistence type="predicted"/>
<sequence length="60" mass="7028">MDPKTIKALLKEARANRKVARDQYKEITQTSHNDWEVEEASAECFAQDEIVRFLEAHLPR</sequence>
<gene>
    <name evidence="1" type="ORF">UFOVP510_53</name>
</gene>